<evidence type="ECO:0000256" key="1">
    <source>
        <dbReference type="SAM" id="Coils"/>
    </source>
</evidence>
<dbReference type="Proteomes" id="UP000694544">
    <property type="component" value="Unplaced"/>
</dbReference>
<reference evidence="3" key="1">
    <citation type="submission" date="2025-08" db="UniProtKB">
        <authorList>
            <consortium name="Ensembl"/>
        </authorList>
    </citation>
    <scope>IDENTIFICATION</scope>
</reference>
<dbReference type="Ensembl" id="ENSMMST00000025096.1">
    <property type="protein sequence ID" value="ENSMMSP00000022664.1"/>
    <property type="gene ID" value="ENSMMSG00000017120.1"/>
</dbReference>
<evidence type="ECO:0008006" key="5">
    <source>
        <dbReference type="Google" id="ProtNLM"/>
    </source>
</evidence>
<dbReference type="GO" id="GO:0009986">
    <property type="term" value="C:cell surface"/>
    <property type="evidence" value="ECO:0007669"/>
    <property type="project" value="TreeGrafter"/>
</dbReference>
<keyword evidence="4" id="KW-1185">Reference proteome</keyword>
<sequence length="163" mass="18368">MSESVMPNKEKDMSESALCDRKLPLWLGFLLLLAAVGLLAPLVYFAVRANSKTCLDGLQAQKECLEVNQHLQRQLKQAQEVSHEKEAAAATCKQTVVTLRNYLKEEQARVEELQGELATLNQQLHDLREKLRRQREDNASSSSVMLFLLLLAGVVMTCKCLKK</sequence>
<dbReference type="GeneTree" id="ENSGT00390000013782"/>
<keyword evidence="2" id="KW-0812">Transmembrane</keyword>
<evidence type="ECO:0000313" key="3">
    <source>
        <dbReference type="Ensembl" id="ENSMMSP00000022664.1"/>
    </source>
</evidence>
<accession>A0A8C6E7V4</accession>
<feature type="coiled-coil region" evidence="1">
    <location>
        <begin position="61"/>
        <end position="137"/>
    </location>
</feature>
<dbReference type="Gene3D" id="1.20.5.1700">
    <property type="match status" value="1"/>
</dbReference>
<keyword evidence="2" id="KW-1133">Transmembrane helix</keyword>
<evidence type="ECO:0000313" key="4">
    <source>
        <dbReference type="Proteomes" id="UP000694544"/>
    </source>
</evidence>
<proteinExistence type="predicted"/>
<protein>
    <recommendedName>
        <fullName evidence="5">Bone marrow stromal antigen 2</fullName>
    </recommendedName>
</protein>
<dbReference type="AlphaFoldDB" id="A0A8C6E7V4"/>
<dbReference type="Pfam" id="PF16716">
    <property type="entry name" value="BST2"/>
    <property type="match status" value="1"/>
</dbReference>
<reference evidence="3" key="2">
    <citation type="submission" date="2025-09" db="UniProtKB">
        <authorList>
            <consortium name="Ensembl"/>
        </authorList>
    </citation>
    <scope>IDENTIFICATION</scope>
</reference>
<evidence type="ECO:0000256" key="2">
    <source>
        <dbReference type="SAM" id="Phobius"/>
    </source>
</evidence>
<feature type="transmembrane region" description="Helical" evidence="2">
    <location>
        <begin position="23"/>
        <end position="47"/>
    </location>
</feature>
<feature type="transmembrane region" description="Helical" evidence="2">
    <location>
        <begin position="138"/>
        <end position="156"/>
    </location>
</feature>
<dbReference type="PANTHER" id="PTHR15190:SF1">
    <property type="entry name" value="BONE MARROW STROMAL ANTIGEN 2"/>
    <property type="match status" value="1"/>
</dbReference>
<dbReference type="GO" id="GO:0045087">
    <property type="term" value="P:innate immune response"/>
    <property type="evidence" value="ECO:0007669"/>
    <property type="project" value="TreeGrafter"/>
</dbReference>
<dbReference type="GO" id="GO:0005794">
    <property type="term" value="C:Golgi apparatus"/>
    <property type="evidence" value="ECO:0007669"/>
    <property type="project" value="TreeGrafter"/>
</dbReference>
<dbReference type="GO" id="GO:0051607">
    <property type="term" value="P:defense response to virus"/>
    <property type="evidence" value="ECO:0007669"/>
    <property type="project" value="InterPro"/>
</dbReference>
<dbReference type="PANTHER" id="PTHR15190">
    <property type="entry name" value="BONE MARROW STROMAL ANTIGEN 2"/>
    <property type="match status" value="1"/>
</dbReference>
<keyword evidence="1" id="KW-0175">Coiled coil</keyword>
<keyword evidence="2" id="KW-0472">Membrane</keyword>
<dbReference type="GO" id="GO:0008191">
    <property type="term" value="F:metalloendopeptidase inhibitor activity"/>
    <property type="evidence" value="ECO:0007669"/>
    <property type="project" value="TreeGrafter"/>
</dbReference>
<name>A0A8C6E7V4_MOSMO</name>
<dbReference type="InterPro" id="IPR024886">
    <property type="entry name" value="BST2"/>
</dbReference>
<organism evidence="3 4">
    <name type="scientific">Moschus moschiferus</name>
    <name type="common">Siberian musk deer</name>
    <name type="synonym">Moschus sibiricus</name>
    <dbReference type="NCBI Taxonomy" id="68415"/>
    <lineage>
        <taxon>Eukaryota</taxon>
        <taxon>Metazoa</taxon>
        <taxon>Chordata</taxon>
        <taxon>Craniata</taxon>
        <taxon>Vertebrata</taxon>
        <taxon>Euteleostomi</taxon>
        <taxon>Mammalia</taxon>
        <taxon>Eutheria</taxon>
        <taxon>Laurasiatheria</taxon>
        <taxon>Artiodactyla</taxon>
        <taxon>Ruminantia</taxon>
        <taxon>Pecora</taxon>
        <taxon>Moschidae</taxon>
        <taxon>Moschus</taxon>
    </lineage>
</organism>